<dbReference type="Proteomes" id="UP000198641">
    <property type="component" value="Unassembled WGS sequence"/>
</dbReference>
<dbReference type="InterPro" id="IPR012338">
    <property type="entry name" value="Beta-lactam/transpept-like"/>
</dbReference>
<dbReference type="GO" id="GO:0046677">
    <property type="term" value="P:response to antibiotic"/>
    <property type="evidence" value="ECO:0007669"/>
    <property type="project" value="UniProtKB-UniRule"/>
</dbReference>
<comment type="catalytic activity">
    <reaction evidence="1 6">
        <text>a beta-lactam + H2O = a substituted beta-amino acid</text>
        <dbReference type="Rhea" id="RHEA:20401"/>
        <dbReference type="ChEBI" id="CHEBI:15377"/>
        <dbReference type="ChEBI" id="CHEBI:35627"/>
        <dbReference type="ChEBI" id="CHEBI:140347"/>
        <dbReference type="EC" id="3.5.2.6"/>
    </reaction>
</comment>
<dbReference type="InterPro" id="IPR023650">
    <property type="entry name" value="Beta-lactam_class-A_AS"/>
</dbReference>
<evidence type="ECO:0000256" key="2">
    <source>
        <dbReference type="ARBA" id="ARBA00009009"/>
    </source>
</evidence>
<protein>
    <recommendedName>
        <fullName evidence="3 6">Beta-lactamase</fullName>
        <ecNumber evidence="3 6">3.5.2.6</ecNumber>
    </recommendedName>
</protein>
<feature type="signal peptide" evidence="7">
    <location>
        <begin position="1"/>
        <end position="32"/>
    </location>
</feature>
<dbReference type="PROSITE" id="PS51318">
    <property type="entry name" value="TAT"/>
    <property type="match status" value="1"/>
</dbReference>
<sequence>MPPSMPILSRRQVLGTMTAAGAMLAAGQPAFAATSASTTSAATSDLNQRLAELERAADDRVGVALMNVTTGAVASHRGHERFLFNSTGKFFIAAAVLARVDEGSETLDRRIVVEKGDLVGWTPITEKRLGEPGLTVAELCQAAVAWSDNAAANALIESVGGPEAVTAFLRAIGDDTTRLDRVEPDLNTHDHEGDERDTTTPLAMMVTLRTLLLGDALSPSSRHQLAAWMIEGKVGDARLRAGMPSSWLVGEKTGTNGVGNASDIGIGWPGDRGAVIAVAYTLMPSATKTQRDDTIAAVGRLAARV</sequence>
<dbReference type="InterPro" id="IPR045155">
    <property type="entry name" value="Beta-lactam_cat"/>
</dbReference>
<evidence type="ECO:0000256" key="5">
    <source>
        <dbReference type="ARBA" id="ARBA00023251"/>
    </source>
</evidence>
<keyword evidence="7" id="KW-0732">Signal</keyword>
<evidence type="ECO:0000256" key="4">
    <source>
        <dbReference type="ARBA" id="ARBA00022801"/>
    </source>
</evidence>
<dbReference type="GO" id="GO:0030655">
    <property type="term" value="P:beta-lactam antibiotic catabolic process"/>
    <property type="evidence" value="ECO:0007669"/>
    <property type="project" value="InterPro"/>
</dbReference>
<feature type="chain" id="PRO_5011517735" description="Beta-lactamase" evidence="7">
    <location>
        <begin position="33"/>
        <end position="305"/>
    </location>
</feature>
<evidence type="ECO:0000256" key="6">
    <source>
        <dbReference type="RuleBase" id="RU361140"/>
    </source>
</evidence>
<evidence type="ECO:0000313" key="9">
    <source>
        <dbReference type="EMBL" id="SDF82456.1"/>
    </source>
</evidence>
<dbReference type="InterPro" id="IPR006311">
    <property type="entry name" value="TAT_signal"/>
</dbReference>
<dbReference type="InterPro" id="IPR000871">
    <property type="entry name" value="Beta-lactam_class-A"/>
</dbReference>
<name>A0A1G7P806_9GAMM</name>
<feature type="domain" description="Beta-lactamase class A catalytic" evidence="8">
    <location>
        <begin position="62"/>
        <end position="280"/>
    </location>
</feature>
<evidence type="ECO:0000313" key="10">
    <source>
        <dbReference type="Proteomes" id="UP000198641"/>
    </source>
</evidence>
<dbReference type="AlphaFoldDB" id="A0A1G7P806"/>
<accession>A0A1G7P806</accession>
<evidence type="ECO:0000256" key="7">
    <source>
        <dbReference type="SAM" id="SignalP"/>
    </source>
</evidence>
<keyword evidence="4 6" id="KW-0378">Hydrolase</keyword>
<dbReference type="PRINTS" id="PR00118">
    <property type="entry name" value="BLACTAMASEA"/>
</dbReference>
<dbReference type="EC" id="3.5.2.6" evidence="3 6"/>
<gene>
    <name evidence="9" type="ORF">SAMN05216571_102176</name>
</gene>
<evidence type="ECO:0000259" key="8">
    <source>
        <dbReference type="Pfam" id="PF13354"/>
    </source>
</evidence>
<dbReference type="NCBIfam" id="NF033103">
    <property type="entry name" value="bla_class_A"/>
    <property type="match status" value="1"/>
</dbReference>
<dbReference type="SUPFAM" id="SSF56601">
    <property type="entry name" value="beta-lactamase/transpeptidase-like"/>
    <property type="match status" value="1"/>
</dbReference>
<comment type="similarity">
    <text evidence="2 6">Belongs to the class-A beta-lactamase family.</text>
</comment>
<organism evidence="9 10">
    <name type="scientific">Onishia taeanensis</name>
    <dbReference type="NCBI Taxonomy" id="284577"/>
    <lineage>
        <taxon>Bacteria</taxon>
        <taxon>Pseudomonadati</taxon>
        <taxon>Pseudomonadota</taxon>
        <taxon>Gammaproteobacteria</taxon>
        <taxon>Oceanospirillales</taxon>
        <taxon>Halomonadaceae</taxon>
        <taxon>Onishia</taxon>
    </lineage>
</organism>
<proteinExistence type="inferred from homology"/>
<dbReference type="Gene3D" id="3.40.710.10">
    <property type="entry name" value="DD-peptidase/beta-lactamase superfamily"/>
    <property type="match status" value="1"/>
</dbReference>
<keyword evidence="5 6" id="KW-0046">Antibiotic resistance</keyword>
<dbReference type="STRING" id="284577.SAMN05216571_102176"/>
<evidence type="ECO:0000256" key="3">
    <source>
        <dbReference type="ARBA" id="ARBA00012865"/>
    </source>
</evidence>
<evidence type="ECO:0000256" key="1">
    <source>
        <dbReference type="ARBA" id="ARBA00001526"/>
    </source>
</evidence>
<reference evidence="9 10" key="1">
    <citation type="submission" date="2016-10" db="EMBL/GenBank/DDBJ databases">
        <authorList>
            <person name="de Groot N.N."/>
        </authorList>
    </citation>
    <scope>NUCLEOTIDE SEQUENCE [LARGE SCALE GENOMIC DNA]</scope>
    <source>
        <strain evidence="9 10">BH539</strain>
    </source>
</reference>
<dbReference type="GO" id="GO:0008800">
    <property type="term" value="F:beta-lactamase activity"/>
    <property type="evidence" value="ECO:0007669"/>
    <property type="project" value="UniProtKB-UniRule"/>
</dbReference>
<dbReference type="Pfam" id="PF13354">
    <property type="entry name" value="Beta-lactamase2"/>
    <property type="match status" value="1"/>
</dbReference>
<dbReference type="PROSITE" id="PS00146">
    <property type="entry name" value="BETA_LACTAMASE_A"/>
    <property type="match status" value="1"/>
</dbReference>
<keyword evidence="10" id="KW-1185">Reference proteome</keyword>
<dbReference type="PANTHER" id="PTHR35333:SF3">
    <property type="entry name" value="BETA-LACTAMASE-TYPE TRANSPEPTIDASE FOLD CONTAINING PROTEIN"/>
    <property type="match status" value="1"/>
</dbReference>
<dbReference type="PANTHER" id="PTHR35333">
    <property type="entry name" value="BETA-LACTAMASE"/>
    <property type="match status" value="1"/>
</dbReference>
<dbReference type="EMBL" id="FNCI01000002">
    <property type="protein sequence ID" value="SDF82456.1"/>
    <property type="molecule type" value="Genomic_DNA"/>
</dbReference>